<proteinExistence type="predicted"/>
<organism evidence="2 3">
    <name type="scientific">Phytophthora fragariaefolia</name>
    <dbReference type="NCBI Taxonomy" id="1490495"/>
    <lineage>
        <taxon>Eukaryota</taxon>
        <taxon>Sar</taxon>
        <taxon>Stramenopiles</taxon>
        <taxon>Oomycota</taxon>
        <taxon>Peronosporomycetes</taxon>
        <taxon>Peronosporales</taxon>
        <taxon>Peronosporaceae</taxon>
        <taxon>Phytophthora</taxon>
    </lineage>
</organism>
<evidence type="ECO:0000256" key="1">
    <source>
        <dbReference type="SAM" id="MobiDB-lite"/>
    </source>
</evidence>
<evidence type="ECO:0000313" key="2">
    <source>
        <dbReference type="EMBL" id="GMF37531.1"/>
    </source>
</evidence>
<dbReference type="Proteomes" id="UP001165121">
    <property type="component" value="Unassembled WGS sequence"/>
</dbReference>
<sequence length="118" mass="12259">MLQYSFETLTWAPSSTREEVGATIVVNPALVQSHITAPWVQAFSDARAQAVADNPAAADSPSDASSASTPIPAADQANVQAELGATAPAQARLGVFANLASTAEIYVLVYHFTSSQPI</sequence>
<evidence type="ECO:0000313" key="3">
    <source>
        <dbReference type="Proteomes" id="UP001165121"/>
    </source>
</evidence>
<name>A0A9W6XFN7_9STRA</name>
<protein>
    <submittedName>
        <fullName evidence="2">Unnamed protein product</fullName>
    </submittedName>
</protein>
<reference evidence="2" key="1">
    <citation type="submission" date="2023-04" db="EMBL/GenBank/DDBJ databases">
        <title>Phytophthora fragariaefolia NBRC 109709.</title>
        <authorList>
            <person name="Ichikawa N."/>
            <person name="Sato H."/>
            <person name="Tonouchi N."/>
        </authorList>
    </citation>
    <scope>NUCLEOTIDE SEQUENCE</scope>
    <source>
        <strain evidence="2">NBRC 109709</strain>
    </source>
</reference>
<feature type="region of interest" description="Disordered" evidence="1">
    <location>
        <begin position="51"/>
        <end position="75"/>
    </location>
</feature>
<accession>A0A9W6XFN7</accession>
<comment type="caution">
    <text evidence="2">The sequence shown here is derived from an EMBL/GenBank/DDBJ whole genome shotgun (WGS) entry which is preliminary data.</text>
</comment>
<keyword evidence="3" id="KW-1185">Reference proteome</keyword>
<dbReference type="EMBL" id="BSXT01001023">
    <property type="protein sequence ID" value="GMF37531.1"/>
    <property type="molecule type" value="Genomic_DNA"/>
</dbReference>
<dbReference type="OrthoDB" id="89715at2759"/>
<dbReference type="AlphaFoldDB" id="A0A9W6XFN7"/>
<gene>
    <name evidence="2" type="ORF">Pfra01_001054200</name>
</gene>